<accession>A0A0F9NWJ4</accession>
<sequence length="43" mass="5040">MKKVKLSMNEISLKLISYGNYNEYNTDQVDLMIKGIRNFISIN</sequence>
<reference evidence="1" key="1">
    <citation type="journal article" date="2015" name="Nature">
        <title>Complex archaea that bridge the gap between prokaryotes and eukaryotes.</title>
        <authorList>
            <person name="Spang A."/>
            <person name="Saw J.H."/>
            <person name="Jorgensen S.L."/>
            <person name="Zaremba-Niedzwiedzka K."/>
            <person name="Martijn J."/>
            <person name="Lind A.E."/>
            <person name="van Eijk R."/>
            <person name="Schleper C."/>
            <person name="Guy L."/>
            <person name="Ettema T.J."/>
        </authorList>
    </citation>
    <scope>NUCLEOTIDE SEQUENCE</scope>
</reference>
<dbReference type="AlphaFoldDB" id="A0A0F9NWJ4"/>
<protein>
    <submittedName>
        <fullName evidence="1">Uncharacterized protein</fullName>
    </submittedName>
</protein>
<name>A0A0F9NWJ4_9ZZZZ</name>
<proteinExistence type="predicted"/>
<gene>
    <name evidence="1" type="ORF">LCGC14_0900700</name>
</gene>
<dbReference type="EMBL" id="LAZR01002932">
    <property type="protein sequence ID" value="KKN23865.1"/>
    <property type="molecule type" value="Genomic_DNA"/>
</dbReference>
<organism evidence="1">
    <name type="scientific">marine sediment metagenome</name>
    <dbReference type="NCBI Taxonomy" id="412755"/>
    <lineage>
        <taxon>unclassified sequences</taxon>
        <taxon>metagenomes</taxon>
        <taxon>ecological metagenomes</taxon>
    </lineage>
</organism>
<comment type="caution">
    <text evidence="1">The sequence shown here is derived from an EMBL/GenBank/DDBJ whole genome shotgun (WGS) entry which is preliminary data.</text>
</comment>
<evidence type="ECO:0000313" key="1">
    <source>
        <dbReference type="EMBL" id="KKN23865.1"/>
    </source>
</evidence>